<dbReference type="Proteomes" id="UP000516305">
    <property type="component" value="Chromosome"/>
</dbReference>
<keyword evidence="4 6" id="KW-1133">Transmembrane helix</keyword>
<evidence type="ECO:0000256" key="4">
    <source>
        <dbReference type="ARBA" id="ARBA00022989"/>
    </source>
</evidence>
<protein>
    <submittedName>
        <fullName evidence="7">UbiA prenyltransferase family protein</fullName>
    </submittedName>
</protein>
<dbReference type="GO" id="GO:0005886">
    <property type="term" value="C:plasma membrane"/>
    <property type="evidence" value="ECO:0007669"/>
    <property type="project" value="TreeGrafter"/>
</dbReference>
<reference evidence="7 8" key="1">
    <citation type="submission" date="2020-08" db="EMBL/GenBank/DDBJ databases">
        <title>Croceimicrobium hydrocarbonivorans gen. nov., sp. nov., a novel marine bacterium isolated from a bacterial consortium that degrades polyethylene terephthalate.</title>
        <authorList>
            <person name="Liu R."/>
        </authorList>
    </citation>
    <scope>NUCLEOTIDE SEQUENCE [LARGE SCALE GENOMIC DNA]</scope>
    <source>
        <strain evidence="7 8">A20-9</strain>
    </source>
</reference>
<evidence type="ECO:0000313" key="7">
    <source>
        <dbReference type="EMBL" id="QNR22750.1"/>
    </source>
</evidence>
<feature type="transmembrane region" description="Helical" evidence="6">
    <location>
        <begin position="100"/>
        <end position="120"/>
    </location>
</feature>
<feature type="transmembrane region" description="Helical" evidence="6">
    <location>
        <begin position="35"/>
        <end position="54"/>
    </location>
</feature>
<evidence type="ECO:0000256" key="2">
    <source>
        <dbReference type="ARBA" id="ARBA00022475"/>
    </source>
</evidence>
<dbReference type="InterPro" id="IPR000537">
    <property type="entry name" value="UbiA_prenyltransferase"/>
</dbReference>
<keyword evidence="2" id="KW-1003">Cell membrane</keyword>
<dbReference type="InterPro" id="IPR044878">
    <property type="entry name" value="UbiA_sf"/>
</dbReference>
<proteinExistence type="predicted"/>
<dbReference type="PANTHER" id="PTHR11048">
    <property type="entry name" value="PRENYLTRANSFERASES"/>
    <property type="match status" value="1"/>
</dbReference>
<feature type="transmembrane region" description="Helical" evidence="6">
    <location>
        <begin position="231"/>
        <end position="247"/>
    </location>
</feature>
<keyword evidence="8" id="KW-1185">Reference proteome</keyword>
<sequence>MTYLKLLRVNNYLKNFYLFMPAFFSGRILEASIALNSLGAFLLFSAMASAIYIFNDSMDVKEDRQHPEKKNRPIASGAVSLPMAYTLATILALLSLGISAWFSLNLFYVLLIYLGLNIAYSIRLKHIAILDISIVSLGFILRLEAGHAVTGIELSKWLIMMVFLLSMFQAMAKRLDDISIAQDKGLVSRKSIDGYNADFLKIALSIFSAVLLVCYIIYITNPWSVSRLGDQSYYTLFPVLLGVLRYLQLLYVHKRSYNPVKILLQDRFLQVIFLLWIGAFAFLIYV</sequence>
<evidence type="ECO:0000256" key="1">
    <source>
        <dbReference type="ARBA" id="ARBA00004141"/>
    </source>
</evidence>
<dbReference type="RefSeq" id="WP_210757317.1">
    <property type="nucleotide sequence ID" value="NZ_CP060139.1"/>
</dbReference>
<dbReference type="InterPro" id="IPR039653">
    <property type="entry name" value="Prenyltransferase"/>
</dbReference>
<feature type="transmembrane region" description="Helical" evidence="6">
    <location>
        <begin position="268"/>
        <end position="285"/>
    </location>
</feature>
<accession>A0A7H0VAK2</accession>
<organism evidence="7 8">
    <name type="scientific">Croceimicrobium hydrocarbonivorans</name>
    <dbReference type="NCBI Taxonomy" id="2761580"/>
    <lineage>
        <taxon>Bacteria</taxon>
        <taxon>Pseudomonadati</taxon>
        <taxon>Bacteroidota</taxon>
        <taxon>Flavobacteriia</taxon>
        <taxon>Flavobacteriales</taxon>
        <taxon>Owenweeksiaceae</taxon>
        <taxon>Croceimicrobium</taxon>
    </lineage>
</organism>
<dbReference type="GO" id="GO:0016765">
    <property type="term" value="F:transferase activity, transferring alkyl or aryl (other than methyl) groups"/>
    <property type="evidence" value="ECO:0007669"/>
    <property type="project" value="InterPro"/>
</dbReference>
<dbReference type="KEGG" id="chyd:H4K34_10190"/>
<comment type="subcellular location">
    <subcellularLocation>
        <location evidence="1">Membrane</location>
        <topology evidence="1">Multi-pass membrane protein</topology>
    </subcellularLocation>
</comment>
<keyword evidence="3 6" id="KW-0812">Transmembrane</keyword>
<feature type="transmembrane region" description="Helical" evidence="6">
    <location>
        <begin position="199"/>
        <end position="219"/>
    </location>
</feature>
<evidence type="ECO:0000256" key="5">
    <source>
        <dbReference type="ARBA" id="ARBA00023136"/>
    </source>
</evidence>
<dbReference type="PANTHER" id="PTHR11048:SF5">
    <property type="entry name" value="DECAPRENYL-PHOSPHATE PHOSPHORIBOSYLTRANSFERASE"/>
    <property type="match status" value="1"/>
</dbReference>
<keyword evidence="7" id="KW-0808">Transferase</keyword>
<dbReference type="EMBL" id="CP060139">
    <property type="protein sequence ID" value="QNR22750.1"/>
    <property type="molecule type" value="Genomic_DNA"/>
</dbReference>
<evidence type="ECO:0000256" key="3">
    <source>
        <dbReference type="ARBA" id="ARBA00022692"/>
    </source>
</evidence>
<dbReference type="CDD" id="cd13963">
    <property type="entry name" value="PT_UbiA_2"/>
    <property type="match status" value="1"/>
</dbReference>
<feature type="transmembrane region" description="Helical" evidence="6">
    <location>
        <begin position="74"/>
        <end position="94"/>
    </location>
</feature>
<gene>
    <name evidence="7" type="ORF">H4K34_10190</name>
</gene>
<dbReference type="AlphaFoldDB" id="A0A7H0VAK2"/>
<keyword evidence="5 6" id="KW-0472">Membrane</keyword>
<dbReference type="Gene3D" id="1.10.357.140">
    <property type="entry name" value="UbiA prenyltransferase"/>
    <property type="match status" value="1"/>
</dbReference>
<dbReference type="GO" id="GO:0009247">
    <property type="term" value="P:glycolipid biosynthetic process"/>
    <property type="evidence" value="ECO:0007669"/>
    <property type="project" value="TreeGrafter"/>
</dbReference>
<evidence type="ECO:0000256" key="6">
    <source>
        <dbReference type="SAM" id="Phobius"/>
    </source>
</evidence>
<evidence type="ECO:0000313" key="8">
    <source>
        <dbReference type="Proteomes" id="UP000516305"/>
    </source>
</evidence>
<name>A0A7H0VAK2_9FLAO</name>
<dbReference type="Pfam" id="PF01040">
    <property type="entry name" value="UbiA"/>
    <property type="match status" value="1"/>
</dbReference>